<dbReference type="PIRSF" id="PIRSF028846">
    <property type="entry name" value="UCP028846"/>
    <property type="match status" value="1"/>
</dbReference>
<accession>A0A9E7CU04</accession>
<dbReference type="SMART" id="SM01149">
    <property type="entry name" value="DUF1237"/>
    <property type="match status" value="1"/>
</dbReference>
<dbReference type="SUPFAM" id="SSF48208">
    <property type="entry name" value="Six-hairpin glycosidases"/>
    <property type="match status" value="1"/>
</dbReference>
<dbReference type="AlphaFoldDB" id="A0A9E7CU04"/>
<dbReference type="GO" id="GO:0005975">
    <property type="term" value="P:carbohydrate metabolic process"/>
    <property type="evidence" value="ECO:0007669"/>
    <property type="project" value="InterPro"/>
</dbReference>
<organism evidence="1 2">
    <name type="scientific">Abyssalbus ytuae</name>
    <dbReference type="NCBI Taxonomy" id="2926907"/>
    <lineage>
        <taxon>Bacteria</taxon>
        <taxon>Pseudomonadati</taxon>
        <taxon>Bacteroidota</taxon>
        <taxon>Flavobacteriia</taxon>
        <taxon>Flavobacteriales</taxon>
        <taxon>Flavobacteriaceae</taxon>
        <taxon>Abyssalbus</taxon>
    </lineage>
</organism>
<protein>
    <submittedName>
        <fullName evidence="1">Glycoside hydrolase family 125 protein</fullName>
    </submittedName>
</protein>
<dbReference type="RefSeq" id="WP_255842617.1">
    <property type="nucleotide sequence ID" value="NZ_CP094358.1"/>
</dbReference>
<dbReference type="InterPro" id="IPR008928">
    <property type="entry name" value="6-hairpin_glycosidase_sf"/>
</dbReference>
<dbReference type="Gene3D" id="1.50.10.10">
    <property type="match status" value="1"/>
</dbReference>
<reference evidence="1" key="1">
    <citation type="submission" date="2022-03" db="EMBL/GenBank/DDBJ databases">
        <title>Description of Abyssus ytuae gen. nov., sp. nov., a novel member of the family Flavobacteriaceae isolated from the sediment of Mariana Trench.</title>
        <authorList>
            <person name="Zhang J."/>
            <person name="Xu X."/>
        </authorList>
    </citation>
    <scope>NUCLEOTIDE SEQUENCE</scope>
    <source>
        <strain evidence="1">MT3330</strain>
    </source>
</reference>
<evidence type="ECO:0000313" key="2">
    <source>
        <dbReference type="Proteomes" id="UP000831290"/>
    </source>
</evidence>
<dbReference type="PANTHER" id="PTHR31047:SF0">
    <property type="entry name" value="MEIOTICALLY UP-REGULATED GENE 157 PROTEIN"/>
    <property type="match status" value="1"/>
</dbReference>
<proteinExistence type="predicted"/>
<dbReference type="Pfam" id="PF06824">
    <property type="entry name" value="Glyco_hydro_125"/>
    <property type="match status" value="1"/>
</dbReference>
<dbReference type="KEGG" id="fbm:MQE35_16265"/>
<dbReference type="InterPro" id="IPR008313">
    <property type="entry name" value="GH125"/>
</dbReference>
<name>A0A9E7CU04_9FLAO</name>
<keyword evidence="1" id="KW-0378">Hydrolase</keyword>
<dbReference type="InterPro" id="IPR012341">
    <property type="entry name" value="6hp_glycosidase-like_sf"/>
</dbReference>
<dbReference type="PANTHER" id="PTHR31047">
    <property type="entry name" value="MEIOTICALLY UP-REGULATED GENE 157 PROTEIN"/>
    <property type="match status" value="1"/>
</dbReference>
<keyword evidence="2" id="KW-1185">Reference proteome</keyword>
<gene>
    <name evidence="1" type="ORF">MQE35_16265</name>
</gene>
<sequence length="476" mass="54461">MKRRKFIQNTALAGGLAVVNPFKVVAGDYDFLQNFPVVRLPEEKRNFTSKAIEKAIKKFRKYVKNEELGWLFNNCFPNTLDTTVTYSEINGKPDTYVITGDIDAMWLRDSSAQVWPYMQFADEDKALKKLIAGVINRQTQYILKDPYANAFYNDPGKKGEWISDHTNMKPGVHERKYEIDSLCYPIRLAYNYWKVTGDTSPFDSQWRTAMKSILKVFRDQQQKEGKNPYYFERTTSRGTDTRAMAGYGYPVKPVGLICSAFRPSDDATVFSFLIPSNFFAVVSLNQAAEMLETLAQDTNTAKEMRLLSNEVKKAINDYAVVDHKKYGKIYAFEIDGFGNHLMMDDANVPSLLSLPYLDAVDVNDPVYQNTRKFVLSVDNPFFFKGKAAEGIGGPHIGMDMIWPMAITMRGLTSTNKSEIRECIMTLKATHGGTGFMHESFHKDNPENFTRVWFAWANTLFGEFLWKTFKENPEILK</sequence>
<dbReference type="Proteomes" id="UP000831290">
    <property type="component" value="Chromosome"/>
</dbReference>
<dbReference type="EMBL" id="CP094358">
    <property type="protein sequence ID" value="UOB17277.1"/>
    <property type="molecule type" value="Genomic_DNA"/>
</dbReference>
<evidence type="ECO:0000313" key="1">
    <source>
        <dbReference type="EMBL" id="UOB17277.1"/>
    </source>
</evidence>
<dbReference type="GO" id="GO:0016787">
    <property type="term" value="F:hydrolase activity"/>
    <property type="evidence" value="ECO:0007669"/>
    <property type="project" value="UniProtKB-KW"/>
</dbReference>